<evidence type="ECO:0000313" key="4">
    <source>
        <dbReference type="Proteomes" id="UP000494222"/>
    </source>
</evidence>
<dbReference type="AlphaFoldDB" id="A0A6P2IPM6"/>
<dbReference type="InterPro" id="IPR003423">
    <property type="entry name" value="OMP_efflux"/>
</dbReference>
<proteinExistence type="inferred from homology"/>
<comment type="subcellular location">
    <subcellularLocation>
        <location evidence="2">Cell membrane</location>
        <topology evidence="2">Lipid-anchor</topology>
    </subcellularLocation>
</comment>
<organism evidence="3 4">
    <name type="scientific">Burkholderia latens</name>
    <dbReference type="NCBI Taxonomy" id="488446"/>
    <lineage>
        <taxon>Bacteria</taxon>
        <taxon>Pseudomonadati</taxon>
        <taxon>Pseudomonadota</taxon>
        <taxon>Betaproteobacteria</taxon>
        <taxon>Burkholderiales</taxon>
        <taxon>Burkholderiaceae</taxon>
        <taxon>Burkholderia</taxon>
        <taxon>Burkholderia cepacia complex</taxon>
    </lineage>
</organism>
<dbReference type="GO" id="GO:0005886">
    <property type="term" value="C:plasma membrane"/>
    <property type="evidence" value="ECO:0007669"/>
    <property type="project" value="UniProtKB-SubCell"/>
</dbReference>
<evidence type="ECO:0000313" key="3">
    <source>
        <dbReference type="EMBL" id="VWB33080.1"/>
    </source>
</evidence>
<accession>A0A6P2IPM6</accession>
<protein>
    <submittedName>
        <fullName evidence="3">Multidrug efflux system outer membrane protein</fullName>
    </submittedName>
</protein>
<dbReference type="Proteomes" id="UP000494222">
    <property type="component" value="Unassembled WGS sequence"/>
</dbReference>
<dbReference type="SUPFAM" id="SSF56954">
    <property type="entry name" value="Outer membrane efflux proteins (OEP)"/>
    <property type="match status" value="1"/>
</dbReference>
<dbReference type="EMBL" id="CABVPL010000007">
    <property type="protein sequence ID" value="VWB33080.1"/>
    <property type="molecule type" value="Genomic_DNA"/>
</dbReference>
<keyword evidence="2" id="KW-0812">Transmembrane</keyword>
<comment type="similarity">
    <text evidence="1 2">Belongs to the outer membrane factor (OMF) (TC 1.B.17) family.</text>
</comment>
<reference evidence="3 4" key="1">
    <citation type="submission" date="2019-09" db="EMBL/GenBank/DDBJ databases">
        <authorList>
            <person name="Depoorter E."/>
        </authorList>
    </citation>
    <scope>NUCLEOTIDE SEQUENCE [LARGE SCALE GENOMIC DNA]</scope>
    <source>
        <strain evidence="3">LMG 24064</strain>
    </source>
</reference>
<evidence type="ECO:0000256" key="2">
    <source>
        <dbReference type="RuleBase" id="RU362097"/>
    </source>
</evidence>
<dbReference type="Gene3D" id="1.20.1600.10">
    <property type="entry name" value="Outer membrane efflux proteins (OEP)"/>
    <property type="match status" value="1"/>
</dbReference>
<dbReference type="Pfam" id="PF02321">
    <property type="entry name" value="OEP"/>
    <property type="match status" value="2"/>
</dbReference>
<name>A0A6P2IPM6_9BURK</name>
<keyword evidence="2" id="KW-0449">Lipoprotein</keyword>
<dbReference type="PANTHER" id="PTHR30203:SF32">
    <property type="entry name" value="CATION EFFLUX SYSTEM PROTEIN CUSC"/>
    <property type="match status" value="1"/>
</dbReference>
<dbReference type="InterPro" id="IPR010131">
    <property type="entry name" value="MdtP/NodT-like"/>
</dbReference>
<dbReference type="GO" id="GO:0015562">
    <property type="term" value="F:efflux transmembrane transporter activity"/>
    <property type="evidence" value="ECO:0007669"/>
    <property type="project" value="InterPro"/>
</dbReference>
<dbReference type="Gene3D" id="2.20.200.10">
    <property type="entry name" value="Outer membrane efflux proteins (OEP)"/>
    <property type="match status" value="1"/>
</dbReference>
<keyword evidence="2" id="KW-1134">Transmembrane beta strand</keyword>
<gene>
    <name evidence="3" type="ORF">BLA24064_01410</name>
</gene>
<dbReference type="NCBIfam" id="TIGR01845">
    <property type="entry name" value="outer_NodT"/>
    <property type="match status" value="1"/>
</dbReference>
<dbReference type="PANTHER" id="PTHR30203">
    <property type="entry name" value="OUTER MEMBRANE CATION EFFLUX PROTEIN"/>
    <property type="match status" value="1"/>
</dbReference>
<keyword evidence="2" id="KW-0564">Palmitate</keyword>
<evidence type="ECO:0000256" key="1">
    <source>
        <dbReference type="ARBA" id="ARBA00007613"/>
    </source>
</evidence>
<keyword evidence="2" id="KW-0472">Membrane</keyword>
<sequence>MMFALNARAARGVRLALAAALGFALAGCSLAPRYERPAAPVPARYAPVDGPAEQGAEAAVAAPDAALLDDWRAYFTDPALRAWIDAALANNRDLRIAAGRLDEARALYGVQRADLMPAVDANLGYERARQYDPVLRESAVSGLYRAGVGISAYEFDLFGRVRNLSDAALAEYFATADAQRTVRIGVIAEVAAAYVSERSLHEQLALAQRTLDARERIASLTQRRYAAGTTDAIELRSAEMLVASARASQAALQREHAQSVRALQLLAGDFARTVPADGAALDALALAIAPVASGAPSALLERRPDIRQAEARLKAANAQIGAARAAFFPRIALTTEYGSVSDAFSSLFAGGTSVWTFAPRITLPLFAGGRNRANLDVAQARKHIAVAEYEKAVQTAFREVADAFAARDWIERQLAAQHDVYAADGARLKLAERRYAGGVATYLELLDAQRSTYESGQELIRLKQLKLANAIALYRALGGGWTLADAAEPAA</sequence>